<dbReference type="Proteomes" id="UP000054561">
    <property type="component" value="Unassembled WGS sequence"/>
</dbReference>
<feature type="compositionally biased region" description="Pro residues" evidence="1">
    <location>
        <begin position="446"/>
        <end position="460"/>
    </location>
</feature>
<accession>A0A0D9QGB1</accession>
<dbReference type="AlphaFoldDB" id="A0A0D9QGB1"/>
<feature type="compositionally biased region" description="Basic and acidic residues" evidence="1">
    <location>
        <begin position="818"/>
        <end position="831"/>
    </location>
</feature>
<feature type="region of interest" description="Disordered" evidence="1">
    <location>
        <begin position="250"/>
        <end position="293"/>
    </location>
</feature>
<dbReference type="RefSeq" id="XP_012338651.1">
    <property type="nucleotide sequence ID" value="XM_012483228.1"/>
</dbReference>
<evidence type="ECO:0000313" key="4">
    <source>
        <dbReference type="Proteomes" id="UP000054561"/>
    </source>
</evidence>
<proteinExistence type="predicted"/>
<feature type="compositionally biased region" description="Low complexity" evidence="1">
    <location>
        <begin position="467"/>
        <end position="486"/>
    </location>
</feature>
<feature type="compositionally biased region" description="Low complexity" evidence="1">
    <location>
        <begin position="340"/>
        <end position="361"/>
    </location>
</feature>
<dbReference type="GeneID" id="24270940"/>
<dbReference type="Pfam" id="PF12887">
    <property type="entry name" value="SICA_alpha"/>
    <property type="match status" value="1"/>
</dbReference>
<dbReference type="VEuPathDB" id="PlasmoDB:AK88_05626"/>
<evidence type="ECO:0000259" key="2">
    <source>
        <dbReference type="Pfam" id="PF12887"/>
    </source>
</evidence>
<dbReference type="InterPro" id="IPR024290">
    <property type="entry name" value="SICA_extracell_a"/>
</dbReference>
<keyword evidence="4" id="KW-1185">Reference proteome</keyword>
<evidence type="ECO:0000256" key="1">
    <source>
        <dbReference type="SAM" id="MobiDB-lite"/>
    </source>
</evidence>
<feature type="compositionally biased region" description="Gly residues" evidence="1">
    <location>
        <begin position="487"/>
        <end position="497"/>
    </location>
</feature>
<organism evidence="3 4">
    <name type="scientific">Plasmodium fragile</name>
    <dbReference type="NCBI Taxonomy" id="5857"/>
    <lineage>
        <taxon>Eukaryota</taxon>
        <taxon>Sar</taxon>
        <taxon>Alveolata</taxon>
        <taxon>Apicomplexa</taxon>
        <taxon>Aconoidasida</taxon>
        <taxon>Haemosporida</taxon>
        <taxon>Plasmodiidae</taxon>
        <taxon>Plasmodium</taxon>
        <taxon>Plasmodium (Plasmodium)</taxon>
    </lineage>
</organism>
<feature type="region of interest" description="Disordered" evidence="1">
    <location>
        <begin position="334"/>
        <end position="515"/>
    </location>
</feature>
<name>A0A0D9QGB1_PLAFR</name>
<dbReference type="EMBL" id="KQ030414">
    <property type="protein sequence ID" value="KJP84741.1"/>
    <property type="molecule type" value="Genomic_DNA"/>
</dbReference>
<feature type="domain" description="Schizont-infected cell agglutination extracellular alpha" evidence="2">
    <location>
        <begin position="90"/>
        <end position="242"/>
    </location>
</feature>
<feature type="region of interest" description="Disordered" evidence="1">
    <location>
        <begin position="818"/>
        <end position="846"/>
    </location>
</feature>
<evidence type="ECO:0000313" key="3">
    <source>
        <dbReference type="EMBL" id="KJP84741.1"/>
    </source>
</evidence>
<feature type="compositionally biased region" description="Low complexity" evidence="1">
    <location>
        <begin position="375"/>
        <end position="385"/>
    </location>
</feature>
<gene>
    <name evidence="3" type="ORF">AK88_05626</name>
</gene>
<reference evidence="3 4" key="1">
    <citation type="submission" date="2014-03" db="EMBL/GenBank/DDBJ databases">
        <title>The Genome Sequence of Plasmodium fragile nilgiri.</title>
        <authorList>
            <consortium name="The Broad Institute Genomics Platform"/>
            <consortium name="The Broad Institute Genome Sequencing Center for Infectious Disease"/>
            <person name="Neafsey D."/>
            <person name="Duraisingh M."/>
            <person name="Young S.K."/>
            <person name="Zeng Q."/>
            <person name="Gargeya S."/>
            <person name="Abouelleil A."/>
            <person name="Alvarado L."/>
            <person name="Chapman S.B."/>
            <person name="Gainer-Dewar J."/>
            <person name="Goldberg J."/>
            <person name="Griggs A."/>
            <person name="Gujja S."/>
            <person name="Hansen M."/>
            <person name="Howarth C."/>
            <person name="Imamovic A."/>
            <person name="Larimer J."/>
            <person name="Pearson M."/>
            <person name="Poon T.W."/>
            <person name="Priest M."/>
            <person name="Roberts A."/>
            <person name="Saif S."/>
            <person name="Shea T."/>
            <person name="Sykes S."/>
            <person name="Wortman J."/>
            <person name="Nusbaum C."/>
            <person name="Birren B."/>
        </authorList>
    </citation>
    <scope>NUCLEOTIDE SEQUENCE [LARGE SCALE GENOMIC DNA]</scope>
    <source>
        <strain evidence="4">nilgiri</strain>
    </source>
</reference>
<protein>
    <recommendedName>
        <fullName evidence="2">Schizont-infected cell agglutination extracellular alpha domain-containing protein</fullName>
    </recommendedName>
</protein>
<dbReference type="OrthoDB" id="389533at2759"/>
<feature type="compositionally biased region" description="Pro residues" evidence="1">
    <location>
        <begin position="391"/>
        <end position="400"/>
    </location>
</feature>
<sequence>MAEKLGRMLADYAKNRAMGGQDGTYEVILYEGTLYKTYNEYLAGRTHGRMKWKEEYIRTVSSGIADRKILYIRKESKIHRYTYNFPLLQKGLWDDIQGIFGELKQALVNTEHIMDGVCNIMAEDEAKTLQRQMVRLICKHIIRIIFFANRISFKDGHMEVKKDSAPDGDLRDYLRCMVGNVAAITLYSGSCNTRKTVRKIIHKVNEIGQEDGTAYPRAVCAGLDYDTLKIGSKFFATTMGDWIRTWGKRNGGQISTRGVDSSCDIGNHSNTSKDREQEGSEEPIVKMFQDNTAKEVRDMIGRGDNIEEQKRNQIMKELREKGTEGDEWNKLMQTIGAGGPAAPKPAATKPATTKPVEAPPAGRSEEAGDPPQGPVPAHASAAPAAGTGGQQPPPPPPRRPSTPTHGPQGEVGIAAGGPGSVRDPPPVKGTGRGPILQTRTPSRPNLTPPQQPPTTEPPPGNGASNRAKPVAAKPGPAVTPGATASSGAGGGGKGGTPSTGVAVGGQHENGKMADTADKECDADRILQQGRHAVYVVPPRDDTQWEKWKQVLQEFTEYMQDHNDLNEAYGANCYNSGWNDFGKGNESHTQQRVADVVRCRVMSVAWAFANWSNTAAQDTKHGVKMEKEEQDMFRCEVVNIFGHLLKEKYCSEQKGYKRGVEYSRIVFKSMKSDGAGGIGVLDGPVIQGKCTACGYEKHNRLAHAINLKVVQWLMDEGKISSEIAQMEMAMPCRELWKKYINELDSRHNPTTDGDRDLTSIKERLSTDGRKKLETAEKDMEGEVKKIIKKVHESKDDIMKAAKAGYEEVQQNAQQEIADARHPASLSDEHSGGHEGNCSGDEDRTRDGAGRGIVHVDIKHAGIQDGIEGPRKKFQCLHPRNQKYHQLQYQQSQRRLCLRTRCQYPKLHRKHRHHP</sequence>